<dbReference type="Gene3D" id="3.30.450.20">
    <property type="entry name" value="PAS domain"/>
    <property type="match status" value="1"/>
</dbReference>
<evidence type="ECO:0000256" key="6">
    <source>
        <dbReference type="ARBA" id="ARBA00023239"/>
    </source>
</evidence>
<dbReference type="GO" id="GO:0001653">
    <property type="term" value="F:peptide receptor activity"/>
    <property type="evidence" value="ECO:0007669"/>
    <property type="project" value="TreeGrafter"/>
</dbReference>
<dbReference type="SUPFAM" id="SSF55073">
    <property type="entry name" value="Nucleotide cyclase"/>
    <property type="match status" value="1"/>
</dbReference>
<keyword evidence="6" id="KW-0456">Lyase</keyword>
<keyword evidence="4 7" id="KW-1133">Transmembrane helix</keyword>
<dbReference type="GO" id="GO:0004016">
    <property type="term" value="F:adenylate cyclase activity"/>
    <property type="evidence" value="ECO:0007669"/>
    <property type="project" value="TreeGrafter"/>
</dbReference>
<dbReference type="PANTHER" id="PTHR11920:SF335">
    <property type="entry name" value="GUANYLATE CYCLASE"/>
    <property type="match status" value="1"/>
</dbReference>
<evidence type="ECO:0000259" key="8">
    <source>
        <dbReference type="PROSITE" id="PS50112"/>
    </source>
</evidence>
<feature type="domain" description="PAS" evidence="8">
    <location>
        <begin position="1266"/>
        <end position="1314"/>
    </location>
</feature>
<dbReference type="NCBIfam" id="TIGR00229">
    <property type="entry name" value="sensory_box"/>
    <property type="match status" value="1"/>
</dbReference>
<evidence type="ECO:0000256" key="1">
    <source>
        <dbReference type="ARBA" id="ARBA00004370"/>
    </source>
</evidence>
<dbReference type="Gene3D" id="3.30.70.1230">
    <property type="entry name" value="Nucleotide cyclase"/>
    <property type="match status" value="1"/>
</dbReference>
<dbReference type="VEuPathDB" id="TrichDB:TRFO_31704"/>
<dbReference type="GO" id="GO:0005886">
    <property type="term" value="C:plasma membrane"/>
    <property type="evidence" value="ECO:0007669"/>
    <property type="project" value="TreeGrafter"/>
</dbReference>
<dbReference type="OrthoDB" id="354346at2759"/>
<dbReference type="GO" id="GO:0007168">
    <property type="term" value="P:receptor guanylyl cyclase signaling pathway"/>
    <property type="evidence" value="ECO:0007669"/>
    <property type="project" value="TreeGrafter"/>
</dbReference>
<evidence type="ECO:0000313" key="10">
    <source>
        <dbReference type="EMBL" id="OHT01476.1"/>
    </source>
</evidence>
<feature type="transmembrane region" description="Helical" evidence="7">
    <location>
        <begin position="985"/>
        <end position="1009"/>
    </location>
</feature>
<dbReference type="InterPro" id="IPR050401">
    <property type="entry name" value="Cyclic_nucleotide_synthase"/>
</dbReference>
<dbReference type="CDD" id="cd00130">
    <property type="entry name" value="PAS"/>
    <property type="match status" value="1"/>
</dbReference>
<dbReference type="Proteomes" id="UP000179807">
    <property type="component" value="Unassembled WGS sequence"/>
</dbReference>
<evidence type="ECO:0000256" key="5">
    <source>
        <dbReference type="ARBA" id="ARBA00023136"/>
    </source>
</evidence>
<feature type="domain" description="Guanylate cyclase" evidence="9">
    <location>
        <begin position="1420"/>
        <end position="1552"/>
    </location>
</feature>
<dbReference type="Pfam" id="PF00989">
    <property type="entry name" value="PAS"/>
    <property type="match status" value="1"/>
</dbReference>
<keyword evidence="5 7" id="KW-0472">Membrane</keyword>
<dbReference type="GeneID" id="94842789"/>
<feature type="transmembrane region" description="Helical" evidence="7">
    <location>
        <begin position="637"/>
        <end position="659"/>
    </location>
</feature>
<keyword evidence="11" id="KW-1185">Reference proteome</keyword>
<dbReference type="InterPro" id="IPR029787">
    <property type="entry name" value="Nucleotide_cyclase"/>
</dbReference>
<dbReference type="GO" id="GO:0000166">
    <property type="term" value="F:nucleotide binding"/>
    <property type="evidence" value="ECO:0007669"/>
    <property type="project" value="UniProtKB-KW"/>
</dbReference>
<evidence type="ECO:0000313" key="11">
    <source>
        <dbReference type="Proteomes" id="UP000179807"/>
    </source>
</evidence>
<accession>A0A1J4JVC2</accession>
<organism evidence="10 11">
    <name type="scientific">Tritrichomonas foetus</name>
    <dbReference type="NCBI Taxonomy" id="1144522"/>
    <lineage>
        <taxon>Eukaryota</taxon>
        <taxon>Metamonada</taxon>
        <taxon>Parabasalia</taxon>
        <taxon>Tritrichomonadida</taxon>
        <taxon>Tritrichomonadidae</taxon>
        <taxon>Tritrichomonas</taxon>
    </lineage>
</organism>
<name>A0A1J4JVC2_9EUKA</name>
<dbReference type="SUPFAM" id="SSF55785">
    <property type="entry name" value="PYP-like sensor domain (PAS domain)"/>
    <property type="match status" value="1"/>
</dbReference>
<feature type="transmembrane region" description="Helical" evidence="7">
    <location>
        <begin position="148"/>
        <end position="168"/>
    </location>
</feature>
<feature type="transmembrane region" description="Helical" evidence="7">
    <location>
        <begin position="189"/>
        <end position="210"/>
    </location>
</feature>
<evidence type="ECO:0000259" key="9">
    <source>
        <dbReference type="PROSITE" id="PS50125"/>
    </source>
</evidence>
<sequence length="1601" mass="181515">MLALPADDGQTSLFTTNNVGLSSISTSAKYRGMIQESGYKKIRNSFFVLFDYISTTSPPFYSLHTVIGLWRILQIIGPSFAVQYPGFWGDGTTMKKVFDIISITFHLIPGFAREEAAIYVLYVYSTIFIICFIGISVAAFVLTKSSKLPVLVSNAFTIFFSTGGYLLHPVAMNLEGELIGRLIMQKEDFSVAKIIAIILAFETVVLYIWLYSNMYSVSITFKPDSLMAAIPITGTFTLVSNILITFITGFASQFNKIPCVLLTVVAMFLYGVSIFILFDKGGLVTFWHIKCNAASYLTGVLQLFVVIILELLEKAANEIVMVIFIVVWFLCYLLFSFYLGKRAIKSLFTLDELANESNYENIKSPRVLCNLIINGFRFSHEICISHAIFKKGVELWPKNVEIWYLYAKFNVIYPDNQQQMIFISMGILQNKLSGSLAKHMLQQIHSIMKQRESNLIPDLKMKLDKIGKQVQSTKHKIRYIWDLVLQGNLKELERVIGNAYRSIESCETEFNHFLRQFPNNRFVARAYCRFLRDVVADHAGNKVWLTNVAELQKGNTIKDDQTYLYGIHAFPNLPRETDIHLQQTQQNNIGITDDTFTQEIEIDDEHAALDAELRISVRDAIHNLTIPAYWWARAMRIITLLILFIIPVIFLALYIPIFIGDNAEPLDFIYDISLIRARLFQVVSNSYHYVCENLHLEFDMSTPIESPEIYNGIKVLPMLSSLNITDQGFEDPPNYFGNSYDSKVQTDYIIQRLTDLLPELSKLSSFKIGDESMDELRQLIFGEKISFTYFSNPTFLEGYDITTTNASSFIINRTSNKISAKNAISEYIVLFRQLTDETFIMEENVMLSKFMTTPVNNIRLVTNDLSEALNIVRNFIISHGRSTNRYVTIILVVIILFNVAVYVLCMILISYNVANNKELIFRCLTALPKNVVSHIADSFKILKKEEDDELQQSYTRNEDVNKQEENMLKIFSSSDSASGSSNDDMLWGICTLLIIVCHIIITVINCNLVTSTINHLMKSAPHIDFIMASYSYDLATVLLVCMLPAAFHPYISYHMQGFSIDRIISVIPEWQERATTTYQAVRFGDDSLDAVSFQSLGINIAYGSSNLDCDDDIPTTLHEIYGCFSSDLITAFTQMMVNSLYYKYNANKSHIYGGDDVYLAHLWHMNQVHIFNEYFAPMFSQIIPMVVDSLNRDVPMVTGFSFGILLIAVIIEIVFIYSINKSEERQKFALKLLLHCPGNIIVSNSHISSILGGNFKTRQVDSTTRNSEFYDKLVKDIPDSVIICNLDGKIMSINYATERIFELEDHEIVNTNIVEFGKRFKEENPFESYFGVNQKMNCDKEVSFVKPDGNLSKIELTINSISDAIIATSRDITQTFMYNQLITDERSKSDRLLASILPARLVHRVQAGEKNISFAVQSATIFFMDIVSFTPWCGSLPAATVMKTLNLLFKEIDALVNSRPQMTKIKCIGDCYMAAGGIFAEINQPSQHAKDVVCFGLDCIDTLEKLNKQINETLQIRIGVNTGGPIVAGVLGTKKPTFEILGPTINMAQQMEHHGVPMRVYISRAVYELIYGGNFDVKERGETEIKGGKVITYLVCRETSS</sequence>
<comment type="caution">
    <text evidence="10">The sequence shown here is derived from an EMBL/GenBank/DDBJ whole genome shotgun (WGS) entry which is preliminary data.</text>
</comment>
<dbReference type="InterPro" id="IPR001054">
    <property type="entry name" value="A/G_cyclase"/>
</dbReference>
<keyword evidence="3" id="KW-0547">Nucleotide-binding</keyword>
<dbReference type="GO" id="GO:0035556">
    <property type="term" value="P:intracellular signal transduction"/>
    <property type="evidence" value="ECO:0007669"/>
    <property type="project" value="InterPro"/>
</dbReference>
<dbReference type="SMART" id="SM00091">
    <property type="entry name" value="PAS"/>
    <property type="match status" value="1"/>
</dbReference>
<feature type="transmembrane region" description="Helical" evidence="7">
    <location>
        <begin position="886"/>
        <end position="909"/>
    </location>
</feature>
<dbReference type="PROSITE" id="PS50125">
    <property type="entry name" value="GUANYLATE_CYCLASE_2"/>
    <property type="match status" value="1"/>
</dbReference>
<dbReference type="GO" id="GO:0004383">
    <property type="term" value="F:guanylate cyclase activity"/>
    <property type="evidence" value="ECO:0007669"/>
    <property type="project" value="TreeGrafter"/>
</dbReference>
<dbReference type="EMBL" id="MLAK01000910">
    <property type="protein sequence ID" value="OHT01476.1"/>
    <property type="molecule type" value="Genomic_DNA"/>
</dbReference>
<feature type="transmembrane region" description="Helical" evidence="7">
    <location>
        <begin position="293"/>
        <end position="312"/>
    </location>
</feature>
<dbReference type="RefSeq" id="XP_068354612.1">
    <property type="nucleotide sequence ID" value="XM_068508085.1"/>
</dbReference>
<feature type="transmembrane region" description="Helical" evidence="7">
    <location>
        <begin position="319"/>
        <end position="339"/>
    </location>
</feature>
<feature type="transmembrane region" description="Helical" evidence="7">
    <location>
        <begin position="1030"/>
        <end position="1051"/>
    </location>
</feature>
<evidence type="ECO:0000256" key="7">
    <source>
        <dbReference type="SAM" id="Phobius"/>
    </source>
</evidence>
<keyword evidence="2 7" id="KW-0812">Transmembrane</keyword>
<dbReference type="PANTHER" id="PTHR11920">
    <property type="entry name" value="GUANYLYL CYCLASE"/>
    <property type="match status" value="1"/>
</dbReference>
<feature type="transmembrane region" description="Helical" evidence="7">
    <location>
        <begin position="116"/>
        <end position="142"/>
    </location>
</feature>
<feature type="transmembrane region" description="Helical" evidence="7">
    <location>
        <begin position="1194"/>
        <end position="1217"/>
    </location>
</feature>
<feature type="transmembrane region" description="Helical" evidence="7">
    <location>
        <begin position="230"/>
        <end position="252"/>
    </location>
</feature>
<dbReference type="InterPro" id="IPR013767">
    <property type="entry name" value="PAS_fold"/>
</dbReference>
<dbReference type="PROSITE" id="PS50112">
    <property type="entry name" value="PAS"/>
    <property type="match status" value="1"/>
</dbReference>
<dbReference type="GO" id="GO:0006355">
    <property type="term" value="P:regulation of DNA-templated transcription"/>
    <property type="evidence" value="ECO:0007669"/>
    <property type="project" value="InterPro"/>
</dbReference>
<evidence type="ECO:0000256" key="4">
    <source>
        <dbReference type="ARBA" id="ARBA00022989"/>
    </source>
</evidence>
<dbReference type="CDD" id="cd07302">
    <property type="entry name" value="CHD"/>
    <property type="match status" value="1"/>
</dbReference>
<reference evidence="10" key="1">
    <citation type="submission" date="2016-10" db="EMBL/GenBank/DDBJ databases">
        <authorList>
            <person name="Benchimol M."/>
            <person name="Almeida L.G."/>
            <person name="Vasconcelos A.T."/>
            <person name="Perreira-Neves A."/>
            <person name="Rosa I.A."/>
            <person name="Tasca T."/>
            <person name="Bogo M.R."/>
            <person name="de Souza W."/>
        </authorList>
    </citation>
    <scope>NUCLEOTIDE SEQUENCE [LARGE SCALE GENOMIC DNA]</scope>
    <source>
        <strain evidence="10">K</strain>
    </source>
</reference>
<feature type="transmembrane region" description="Helical" evidence="7">
    <location>
        <begin position="259"/>
        <end position="278"/>
    </location>
</feature>
<evidence type="ECO:0000256" key="2">
    <source>
        <dbReference type="ARBA" id="ARBA00022692"/>
    </source>
</evidence>
<dbReference type="Pfam" id="PF00211">
    <property type="entry name" value="Guanylate_cyc"/>
    <property type="match status" value="1"/>
</dbReference>
<comment type="subcellular location">
    <subcellularLocation>
        <location evidence="1">Membrane</location>
    </subcellularLocation>
</comment>
<dbReference type="InterPro" id="IPR000014">
    <property type="entry name" value="PAS"/>
</dbReference>
<dbReference type="SMART" id="SM00044">
    <property type="entry name" value="CYCc"/>
    <property type="match status" value="1"/>
</dbReference>
<proteinExistence type="predicted"/>
<protein>
    <submittedName>
        <fullName evidence="10">Adenylate and Guanylate cyclase catalytic domain containing protein</fullName>
    </submittedName>
</protein>
<evidence type="ECO:0000256" key="3">
    <source>
        <dbReference type="ARBA" id="ARBA00022741"/>
    </source>
</evidence>
<dbReference type="InterPro" id="IPR035965">
    <property type="entry name" value="PAS-like_dom_sf"/>
</dbReference>
<gene>
    <name evidence="10" type="ORF">TRFO_31704</name>
</gene>